<gene>
    <name evidence="6" type="ORF">DJ017_06345</name>
</gene>
<dbReference type="Pfam" id="PF00126">
    <property type="entry name" value="HTH_1"/>
    <property type="match status" value="1"/>
</dbReference>
<dbReference type="InterPro" id="IPR000847">
    <property type="entry name" value="LysR_HTH_N"/>
</dbReference>
<dbReference type="GO" id="GO:0003700">
    <property type="term" value="F:DNA-binding transcription factor activity"/>
    <property type="evidence" value="ECO:0007669"/>
    <property type="project" value="InterPro"/>
</dbReference>
<dbReference type="InterPro" id="IPR036390">
    <property type="entry name" value="WH_DNA-bd_sf"/>
</dbReference>
<dbReference type="Proteomes" id="UP000249254">
    <property type="component" value="Unassembled WGS sequence"/>
</dbReference>
<dbReference type="InterPro" id="IPR005119">
    <property type="entry name" value="LysR_subst-bd"/>
</dbReference>
<dbReference type="Pfam" id="PF03466">
    <property type="entry name" value="LysR_substrate"/>
    <property type="match status" value="1"/>
</dbReference>
<dbReference type="PRINTS" id="PR00039">
    <property type="entry name" value="HTHLYSR"/>
</dbReference>
<comment type="similarity">
    <text evidence="1">Belongs to the LysR transcriptional regulatory family.</text>
</comment>
<name>A0A328AL78_9CAUL</name>
<dbReference type="AlphaFoldDB" id="A0A328AL78"/>
<reference evidence="7" key="1">
    <citation type="submission" date="2018-05" db="EMBL/GenBank/DDBJ databases">
        <authorList>
            <person name="Li X."/>
        </authorList>
    </citation>
    <scope>NUCLEOTIDE SEQUENCE [LARGE SCALE GENOMIC DNA]</scope>
    <source>
        <strain evidence="7">LX32</strain>
    </source>
</reference>
<dbReference type="FunFam" id="1.10.10.10:FF:000001">
    <property type="entry name" value="LysR family transcriptional regulator"/>
    <property type="match status" value="1"/>
</dbReference>
<dbReference type="OrthoDB" id="9811588at2"/>
<keyword evidence="7" id="KW-1185">Reference proteome</keyword>
<dbReference type="PROSITE" id="PS50931">
    <property type="entry name" value="HTH_LYSR"/>
    <property type="match status" value="1"/>
</dbReference>
<dbReference type="SUPFAM" id="SSF53850">
    <property type="entry name" value="Periplasmic binding protein-like II"/>
    <property type="match status" value="1"/>
</dbReference>
<evidence type="ECO:0000256" key="2">
    <source>
        <dbReference type="ARBA" id="ARBA00023015"/>
    </source>
</evidence>
<evidence type="ECO:0000256" key="1">
    <source>
        <dbReference type="ARBA" id="ARBA00009437"/>
    </source>
</evidence>
<dbReference type="GO" id="GO:0003677">
    <property type="term" value="F:DNA binding"/>
    <property type="evidence" value="ECO:0007669"/>
    <property type="project" value="UniProtKB-KW"/>
</dbReference>
<evidence type="ECO:0000256" key="3">
    <source>
        <dbReference type="ARBA" id="ARBA00023125"/>
    </source>
</evidence>
<dbReference type="PANTHER" id="PTHR30346">
    <property type="entry name" value="TRANSCRIPTIONAL DUAL REGULATOR HCAR-RELATED"/>
    <property type="match status" value="1"/>
</dbReference>
<dbReference type="EMBL" id="QFYQ01000001">
    <property type="protein sequence ID" value="RAK54164.1"/>
    <property type="molecule type" value="Genomic_DNA"/>
</dbReference>
<evidence type="ECO:0000259" key="5">
    <source>
        <dbReference type="PROSITE" id="PS50931"/>
    </source>
</evidence>
<dbReference type="SUPFAM" id="SSF46785">
    <property type="entry name" value="Winged helix' DNA-binding domain"/>
    <property type="match status" value="1"/>
</dbReference>
<comment type="caution">
    <text evidence="6">The sequence shown here is derived from an EMBL/GenBank/DDBJ whole genome shotgun (WGS) entry which is preliminary data.</text>
</comment>
<dbReference type="InterPro" id="IPR036388">
    <property type="entry name" value="WH-like_DNA-bd_sf"/>
</dbReference>
<feature type="domain" description="HTH lysR-type" evidence="5">
    <location>
        <begin position="7"/>
        <end position="64"/>
    </location>
</feature>
<dbReference type="Gene3D" id="3.40.190.290">
    <property type="match status" value="1"/>
</dbReference>
<dbReference type="Gene3D" id="1.10.10.10">
    <property type="entry name" value="Winged helix-like DNA-binding domain superfamily/Winged helix DNA-binding domain"/>
    <property type="match status" value="1"/>
</dbReference>
<keyword evidence="4" id="KW-0804">Transcription</keyword>
<dbReference type="GO" id="GO:0032993">
    <property type="term" value="C:protein-DNA complex"/>
    <property type="evidence" value="ECO:0007669"/>
    <property type="project" value="TreeGrafter"/>
</dbReference>
<evidence type="ECO:0000313" key="7">
    <source>
        <dbReference type="Proteomes" id="UP000249254"/>
    </source>
</evidence>
<accession>A0A328AL78</accession>
<keyword evidence="3" id="KW-0238">DNA-binding</keyword>
<keyword evidence="2" id="KW-0805">Transcription regulation</keyword>
<proteinExistence type="inferred from homology"/>
<dbReference type="RefSeq" id="WP_111527915.1">
    <property type="nucleotide sequence ID" value="NZ_QFYQ01000001.1"/>
</dbReference>
<evidence type="ECO:0000256" key="4">
    <source>
        <dbReference type="ARBA" id="ARBA00023163"/>
    </source>
</evidence>
<dbReference type="PANTHER" id="PTHR30346:SF0">
    <property type="entry name" value="HCA OPERON TRANSCRIPTIONAL ACTIVATOR HCAR"/>
    <property type="match status" value="1"/>
</dbReference>
<protein>
    <recommendedName>
        <fullName evidence="5">HTH lysR-type domain-containing protein</fullName>
    </recommendedName>
</protein>
<organism evidence="6 7">
    <name type="scientific">Phenylobacterium soli</name>
    <dbReference type="NCBI Taxonomy" id="2170551"/>
    <lineage>
        <taxon>Bacteria</taxon>
        <taxon>Pseudomonadati</taxon>
        <taxon>Pseudomonadota</taxon>
        <taxon>Alphaproteobacteria</taxon>
        <taxon>Caulobacterales</taxon>
        <taxon>Caulobacteraceae</taxon>
        <taxon>Phenylobacterium</taxon>
    </lineage>
</organism>
<evidence type="ECO:0000313" key="6">
    <source>
        <dbReference type="EMBL" id="RAK54164.1"/>
    </source>
</evidence>
<sequence>MDRRDPVELRLVRAFVVLAEELNFGRAAERLHVTQPALSAQLRQMEARLGFPLFERSTRRVALTAQGAALLPHARALVSESGRFAQAVAQMQPRPQRRVVLGAALYTLEIRERQMLLEAFFERYPDAPITVLPLWQREVARALLRGEADLALMLGVAAPLAQWEAEPIAEVIFPETLPRLVLRRREAGLLVPKESPLAAHTVIPAAALEGVAVAMVGPTHGSAILGPLRAALDRGGARTIVPPEPHAIGVERYGRQFRMPAVSLGWFNTGEDGDPDMVRRPLEGLELVTEFSLVGSSGALSPAAALLWDEARRQFPDARLVEGRI</sequence>